<keyword evidence="1 3" id="KW-0554">One-carbon metabolism</keyword>
<dbReference type="PROSITE" id="PS51671">
    <property type="entry name" value="ACT"/>
    <property type="match status" value="1"/>
</dbReference>
<dbReference type="OrthoDB" id="9806170at2"/>
<dbReference type="GO" id="GO:0006730">
    <property type="term" value="P:one-carbon metabolic process"/>
    <property type="evidence" value="ECO:0007669"/>
    <property type="project" value="UniProtKB-KW"/>
</dbReference>
<dbReference type="GO" id="GO:0006189">
    <property type="term" value="P:'de novo' IMP biosynthetic process"/>
    <property type="evidence" value="ECO:0007669"/>
    <property type="project" value="UniProtKB-UniRule"/>
</dbReference>
<keyword evidence="7" id="KW-1185">Reference proteome</keyword>
<dbReference type="PANTHER" id="PTHR42706:SF1">
    <property type="entry name" value="FORMYLTETRAHYDROFOLATE DEFORMYLASE 2, MITOCHONDRIAL"/>
    <property type="match status" value="1"/>
</dbReference>
<dbReference type="InterPro" id="IPR036477">
    <property type="entry name" value="Formyl_transf_N_sf"/>
</dbReference>
<name>F1Z7D1_9SPHN</name>
<dbReference type="EMBL" id="AEWJ01000032">
    <property type="protein sequence ID" value="EGD59443.1"/>
    <property type="molecule type" value="Genomic_DNA"/>
</dbReference>
<comment type="function">
    <text evidence="3">Catalyzes the hydrolysis of 10-formyltetrahydrofolate (formyl-FH4) to formate and tetrahydrofolate (FH4).</text>
</comment>
<dbReference type="EC" id="3.5.1.10" evidence="3 4"/>
<keyword evidence="2 3" id="KW-0378">Hydrolase</keyword>
<dbReference type="PANTHER" id="PTHR42706">
    <property type="entry name" value="FORMYLTETRAHYDROFOLATE DEFORMYLASE"/>
    <property type="match status" value="1"/>
</dbReference>
<evidence type="ECO:0000313" key="7">
    <source>
        <dbReference type="Proteomes" id="UP000004728"/>
    </source>
</evidence>
<dbReference type="Gene3D" id="3.40.50.170">
    <property type="entry name" value="Formyl transferase, N-terminal domain"/>
    <property type="match status" value="1"/>
</dbReference>
<dbReference type="CDD" id="cd04875">
    <property type="entry name" value="ACT_F4HF-DF"/>
    <property type="match status" value="1"/>
</dbReference>
<dbReference type="InterPro" id="IPR045865">
    <property type="entry name" value="ACT-like_dom_sf"/>
</dbReference>
<dbReference type="Pfam" id="PF00551">
    <property type="entry name" value="Formyl_trans_N"/>
    <property type="match status" value="1"/>
</dbReference>
<dbReference type="Pfam" id="PF01842">
    <property type="entry name" value="ACT"/>
    <property type="match status" value="1"/>
</dbReference>
<dbReference type="NCBIfam" id="NF004684">
    <property type="entry name" value="PRK06027.1"/>
    <property type="match status" value="1"/>
</dbReference>
<feature type="domain" description="ACT" evidence="5">
    <location>
        <begin position="78"/>
        <end position="166"/>
    </location>
</feature>
<dbReference type="UniPathway" id="UPA00074">
    <property type="reaction ID" value="UER00170"/>
</dbReference>
<dbReference type="GO" id="GO:0008864">
    <property type="term" value="F:formyltetrahydrofolate deformylase activity"/>
    <property type="evidence" value="ECO:0007669"/>
    <property type="project" value="UniProtKB-UniRule"/>
</dbReference>
<dbReference type="Proteomes" id="UP000004728">
    <property type="component" value="Unassembled WGS sequence"/>
</dbReference>
<dbReference type="eggNOG" id="COG0788">
    <property type="taxonomic scope" value="Bacteria"/>
</dbReference>
<dbReference type="Gene3D" id="3.30.70.260">
    <property type="match status" value="1"/>
</dbReference>
<evidence type="ECO:0000256" key="1">
    <source>
        <dbReference type="ARBA" id="ARBA00022563"/>
    </source>
</evidence>
<dbReference type="SUPFAM" id="SSF55021">
    <property type="entry name" value="ACT-like"/>
    <property type="match status" value="1"/>
</dbReference>
<accession>F1Z7D1</accession>
<dbReference type="InParanoid" id="F1Z7D1"/>
<comment type="catalytic activity">
    <reaction evidence="3">
        <text>(6R)-10-formyltetrahydrofolate + H2O = (6S)-5,6,7,8-tetrahydrofolate + formate + H(+)</text>
        <dbReference type="Rhea" id="RHEA:19833"/>
        <dbReference type="ChEBI" id="CHEBI:15377"/>
        <dbReference type="ChEBI" id="CHEBI:15378"/>
        <dbReference type="ChEBI" id="CHEBI:15740"/>
        <dbReference type="ChEBI" id="CHEBI:57453"/>
        <dbReference type="ChEBI" id="CHEBI:195366"/>
        <dbReference type="EC" id="3.5.1.10"/>
    </reaction>
</comment>
<evidence type="ECO:0000256" key="2">
    <source>
        <dbReference type="ARBA" id="ARBA00022801"/>
    </source>
</evidence>
<dbReference type="STRING" id="983920.Y88_1475"/>
<comment type="pathway">
    <text evidence="3">Purine metabolism; IMP biosynthesis via de novo pathway; formate from 10-formyl-5,6,7,8-tetrahydrofolate: step 1/1.</text>
</comment>
<dbReference type="AlphaFoldDB" id="F1Z7D1"/>
<dbReference type="NCBIfam" id="TIGR00655">
    <property type="entry name" value="PurU"/>
    <property type="match status" value="1"/>
</dbReference>
<gene>
    <name evidence="3" type="primary">purU</name>
    <name evidence="6" type="ORF">Y88_1475</name>
</gene>
<keyword evidence="3" id="KW-0658">Purine biosynthesis</keyword>
<evidence type="ECO:0000259" key="5">
    <source>
        <dbReference type="PROSITE" id="PS51671"/>
    </source>
</evidence>
<evidence type="ECO:0000313" key="6">
    <source>
        <dbReference type="EMBL" id="EGD59443.1"/>
    </source>
</evidence>
<reference evidence="6 7" key="1">
    <citation type="journal article" date="2012" name="J. Bacteriol.">
        <title>Draft Genome Sequence of Novosphingobium nitrogenifigens Y88T.</title>
        <authorList>
            <person name="Strabala T.J."/>
            <person name="Macdonald L."/>
            <person name="Liu V."/>
            <person name="Smit A.M."/>
        </authorList>
    </citation>
    <scope>NUCLEOTIDE SEQUENCE [LARGE SCALE GENOMIC DNA]</scope>
    <source>
        <strain evidence="6 7">DSM 19370</strain>
    </source>
</reference>
<dbReference type="FunCoup" id="F1Z7D1">
    <property type="interactions" value="365"/>
</dbReference>
<dbReference type="InterPro" id="IPR044074">
    <property type="entry name" value="PurU_ACT"/>
</dbReference>
<dbReference type="InterPro" id="IPR002912">
    <property type="entry name" value="ACT_dom"/>
</dbReference>
<feature type="active site" evidence="3">
    <location>
        <position position="300"/>
    </location>
</feature>
<sequence length="357" mass="39570">MSAFGKGRLCVDRMPLPILVEAMGLSGLPGGRILPCSSPARVPARRIAVRRNHAGHSVFKLVSLQGPGTLPMSQEKFVITLSCPNQPGIVARVCTLLYAHRGNILEAHQYDDLATGKFFMRMVFNLGEGGDARELTRDFALVGQEYAMQWQIRSLSERQKVLLMVSKFHHCLADLLYRWRIGELPMDIVGIVANHPLESFAGLDFGDIPFHYLPITKDTKPQQEAQIKAVVEETGAELVVLARYMQILSDDMAAYLSGRCINIHHSFLPGFKGAKPYHQAHARGVKLIGATAHYVTSDLDEGPIIEQDVERITHAETPEDLVCKGRDIERRVLARAISMHLSGRALVNGSTTVVFRD</sequence>
<dbReference type="PRINTS" id="PR01575">
    <property type="entry name" value="FFH4HYDRLASE"/>
</dbReference>
<dbReference type="SUPFAM" id="SSF53328">
    <property type="entry name" value="Formyltransferase"/>
    <property type="match status" value="1"/>
</dbReference>
<dbReference type="HOGENOM" id="CLU_038395_3_1_5"/>
<dbReference type="InterPro" id="IPR002376">
    <property type="entry name" value="Formyl_transf_N"/>
</dbReference>
<comment type="similarity">
    <text evidence="3">Belongs to the PurU family.</text>
</comment>
<evidence type="ECO:0000256" key="3">
    <source>
        <dbReference type="HAMAP-Rule" id="MF_01927"/>
    </source>
</evidence>
<proteinExistence type="inferred from homology"/>
<dbReference type="InterPro" id="IPR004810">
    <property type="entry name" value="PurU"/>
</dbReference>
<dbReference type="CDD" id="cd08648">
    <property type="entry name" value="FMT_core_Formyl-FH4-Hydrolase_C"/>
    <property type="match status" value="1"/>
</dbReference>
<comment type="caution">
    <text evidence="6">The sequence shown here is derived from an EMBL/GenBank/DDBJ whole genome shotgun (WGS) entry which is preliminary data.</text>
</comment>
<dbReference type="InterPro" id="IPR041729">
    <property type="entry name" value="Formyl-FH4-Hydrolase_C"/>
</dbReference>
<protein>
    <recommendedName>
        <fullName evidence="3 4">Formyltetrahydrofolate deformylase</fullName>
        <ecNumber evidence="3 4">3.5.1.10</ecNumber>
    </recommendedName>
    <alternativeName>
        <fullName evidence="3">Formyl-FH(4) hydrolase</fullName>
    </alternativeName>
</protein>
<dbReference type="HAMAP" id="MF_01927">
    <property type="entry name" value="PurU"/>
    <property type="match status" value="1"/>
</dbReference>
<evidence type="ECO:0000256" key="4">
    <source>
        <dbReference type="NCBIfam" id="TIGR00655"/>
    </source>
</evidence>
<organism evidence="6 7">
    <name type="scientific">Novosphingobium nitrogenifigens DSM 19370</name>
    <dbReference type="NCBI Taxonomy" id="983920"/>
    <lineage>
        <taxon>Bacteria</taxon>
        <taxon>Pseudomonadati</taxon>
        <taxon>Pseudomonadota</taxon>
        <taxon>Alphaproteobacteria</taxon>
        <taxon>Sphingomonadales</taxon>
        <taxon>Sphingomonadaceae</taxon>
        <taxon>Novosphingobium</taxon>
    </lineage>
</organism>